<name>A0A1B8PFW6_HAEHA</name>
<dbReference type="Proteomes" id="UP000092611">
    <property type="component" value="Unassembled WGS sequence"/>
</dbReference>
<protein>
    <submittedName>
        <fullName evidence="1">Uncharacterized protein</fullName>
    </submittedName>
</protein>
<evidence type="ECO:0000313" key="1">
    <source>
        <dbReference type="EMBL" id="OBX47475.1"/>
    </source>
</evidence>
<dbReference type="RefSeq" id="WP_065246165.1">
    <property type="nucleotide sequence ID" value="NZ_LZDL01000010.1"/>
</dbReference>
<reference evidence="1 2" key="1">
    <citation type="submission" date="2016-06" db="EMBL/GenBank/DDBJ databases">
        <title>Draft genome of Haemophilus haemolyticus CCUG 24149.</title>
        <authorList>
            <person name="Engstrom-Jakobsson H."/>
            <person name="Salva-Serra F."/>
            <person name="Thorell K."/>
            <person name="Gonzales-Siles L."/>
            <person name="Karlsson R."/>
            <person name="Boulund F."/>
            <person name="Engstrand L."/>
            <person name="Kristiansson E."/>
            <person name="Moore E."/>
        </authorList>
    </citation>
    <scope>NUCLEOTIDE SEQUENCE [LARGE SCALE GENOMIC DNA]</scope>
    <source>
        <strain evidence="1 2">CCUG 24149</strain>
    </source>
</reference>
<evidence type="ECO:0000313" key="2">
    <source>
        <dbReference type="Proteomes" id="UP000092611"/>
    </source>
</evidence>
<dbReference type="AlphaFoldDB" id="A0A1B8PFW6"/>
<dbReference type="OrthoDB" id="5692571at2"/>
<sequence length="262" mass="27868">MALRVYDMAQKGDLITGKNQNTLGGPLLSQVTGLSLETANFVYSLPSLYTGAKPILGATARLGNQVVSEGSQMASAMGYVAGELGKDVVSGYRVVRDTAIKTSVNTQLAYTDLVGKSVNGAREYVRTGVKNMGEQGTKVALANAVVAGCIKAGFEANDYANGKSLTRDNLLKSTKEVGYSFFSAGATTGMPILPVIGLGVTVDWAKDSGNYDIVKTTGSNILSSGLENKFGHYTGFPLIKETMTNSFEKYYEQLKEANKHEK</sequence>
<comment type="caution">
    <text evidence="1">The sequence shown here is derived from an EMBL/GenBank/DDBJ whole genome shotgun (WGS) entry which is preliminary data.</text>
</comment>
<proteinExistence type="predicted"/>
<accession>A0A1B8PFW6</accession>
<organism evidence="1 2">
    <name type="scientific">Haemophilus haemolyticus</name>
    <dbReference type="NCBI Taxonomy" id="726"/>
    <lineage>
        <taxon>Bacteria</taxon>
        <taxon>Pseudomonadati</taxon>
        <taxon>Pseudomonadota</taxon>
        <taxon>Gammaproteobacteria</taxon>
        <taxon>Pasteurellales</taxon>
        <taxon>Pasteurellaceae</taxon>
        <taxon>Haemophilus</taxon>
    </lineage>
</organism>
<dbReference type="EMBL" id="LZDL01000010">
    <property type="protein sequence ID" value="OBX47475.1"/>
    <property type="molecule type" value="Genomic_DNA"/>
</dbReference>
<gene>
    <name evidence="1" type="ORF">A9Z62_08775</name>
</gene>